<feature type="transmembrane region" description="Helical" evidence="1">
    <location>
        <begin position="6"/>
        <end position="32"/>
    </location>
</feature>
<keyword evidence="1" id="KW-1133">Transmembrane helix</keyword>
<keyword evidence="1" id="KW-0812">Transmembrane</keyword>
<reference evidence="2" key="2">
    <citation type="submission" date="2013-05" db="EMBL/GenBank/DDBJ databases">
        <authorList>
            <person name="Carter J.-M."/>
            <person name="Baker S.C."/>
            <person name="Pink R."/>
            <person name="Carter D.R.F."/>
            <person name="Collins A."/>
            <person name="Tomlin J."/>
            <person name="Gibbs M."/>
            <person name="Breuker C.J."/>
        </authorList>
    </citation>
    <scope>NUCLEOTIDE SEQUENCE</scope>
    <source>
        <tissue evidence="2">Ovary</tissue>
    </source>
</reference>
<protein>
    <submittedName>
        <fullName evidence="2">Uncharacterized protein</fullName>
    </submittedName>
</protein>
<proteinExistence type="predicted"/>
<evidence type="ECO:0000256" key="1">
    <source>
        <dbReference type="SAM" id="Phobius"/>
    </source>
</evidence>
<sequence>TVLPISIFLYIFKLASYTICSSNDIIILYIYLSKINSYIHKYILKNTNNIKIFIHTCDTTEFIKKLYN</sequence>
<dbReference type="EMBL" id="GAIX01011881">
    <property type="protein sequence ID" value="JAA80679.1"/>
    <property type="molecule type" value="Transcribed_RNA"/>
</dbReference>
<organism evidence="2">
    <name type="scientific">Pararge aegeria</name>
    <name type="common">speckled wood butterfly</name>
    <dbReference type="NCBI Taxonomy" id="116150"/>
    <lineage>
        <taxon>Eukaryota</taxon>
        <taxon>Metazoa</taxon>
        <taxon>Ecdysozoa</taxon>
        <taxon>Arthropoda</taxon>
        <taxon>Hexapoda</taxon>
        <taxon>Insecta</taxon>
        <taxon>Pterygota</taxon>
        <taxon>Neoptera</taxon>
        <taxon>Endopterygota</taxon>
        <taxon>Lepidoptera</taxon>
        <taxon>Glossata</taxon>
        <taxon>Ditrysia</taxon>
        <taxon>Papilionoidea</taxon>
        <taxon>Nymphalidae</taxon>
        <taxon>Satyrinae</taxon>
        <taxon>Satyrini</taxon>
        <taxon>Parargina</taxon>
        <taxon>Pararge</taxon>
    </lineage>
</organism>
<feature type="non-terminal residue" evidence="2">
    <location>
        <position position="1"/>
    </location>
</feature>
<reference evidence="2" key="1">
    <citation type="journal article" date="2013" name="BMC Genomics">
        <title>Unscrambling butterfly oogenesis.</title>
        <authorList>
            <person name="Carter J.M."/>
            <person name="Baker S.C."/>
            <person name="Pink R."/>
            <person name="Carter D.R."/>
            <person name="Collins A."/>
            <person name="Tomlin J."/>
            <person name="Gibbs M."/>
            <person name="Breuker C.J."/>
        </authorList>
    </citation>
    <scope>NUCLEOTIDE SEQUENCE</scope>
    <source>
        <tissue evidence="2">Ovary</tissue>
    </source>
</reference>
<accession>S4NUC7</accession>
<keyword evidence="1" id="KW-0472">Membrane</keyword>
<evidence type="ECO:0000313" key="2">
    <source>
        <dbReference type="EMBL" id="JAA80679.1"/>
    </source>
</evidence>
<dbReference type="AlphaFoldDB" id="S4NUC7"/>
<name>S4NUC7_9NEOP</name>